<gene>
    <name evidence="3" type="ORF">UFOPK3268_01581</name>
</gene>
<evidence type="ECO:0000256" key="1">
    <source>
        <dbReference type="ARBA" id="ARBA00022741"/>
    </source>
</evidence>
<dbReference type="AlphaFoldDB" id="A0A6J7C2H1"/>
<organism evidence="3">
    <name type="scientific">freshwater metagenome</name>
    <dbReference type="NCBI Taxonomy" id="449393"/>
    <lineage>
        <taxon>unclassified sequences</taxon>
        <taxon>metagenomes</taxon>
        <taxon>ecological metagenomes</taxon>
    </lineage>
</organism>
<dbReference type="Gene3D" id="3.40.50.300">
    <property type="entry name" value="P-loop containing nucleotide triphosphate hydrolases"/>
    <property type="match status" value="1"/>
</dbReference>
<evidence type="ECO:0000256" key="2">
    <source>
        <dbReference type="ARBA" id="ARBA00022840"/>
    </source>
</evidence>
<proteinExistence type="predicted"/>
<name>A0A6J7C2H1_9ZZZZ</name>
<dbReference type="InterPro" id="IPR050625">
    <property type="entry name" value="ParA/MinD_ATPase"/>
</dbReference>
<dbReference type="PANTHER" id="PTHR43384:SF6">
    <property type="entry name" value="SEPTUM SITE-DETERMINING PROTEIN MIND HOMOLOG, CHLOROPLASTIC"/>
    <property type="match status" value="1"/>
</dbReference>
<dbReference type="SUPFAM" id="SSF52540">
    <property type="entry name" value="P-loop containing nucleoside triphosphate hydrolases"/>
    <property type="match status" value="1"/>
</dbReference>
<evidence type="ECO:0000313" key="3">
    <source>
        <dbReference type="EMBL" id="CAB4852277.1"/>
    </source>
</evidence>
<protein>
    <submittedName>
        <fullName evidence="3">Unannotated protein</fullName>
    </submittedName>
</protein>
<sequence length="419" mass="43372">MAMSDPVLVLLGPTPWEGSLIAGLAHPSSRVTIARRCLDTADLLAATSAGLGRVVIVGADAARLDADVLQRIRILGAGVVAVVTAGDHDSARRMERWGVDSVVHVEPSDLGIAVRAIALAVDRAVRPEADLEIDDSSPEERGRLVAVWGPAGAPGRTSVALAIADEASRAGVSTLLIDADTWAASVGIVLGLVDDGAGIASACRRALGGALDPAALGELTRQVRHGFLVLPGLPRAGRWTEVRAAAMVELLDVARQIVDLVVVDCGFSLESDEELVFDTEAPRRNAATFASLEAADVVIAVGAGDPVGLVRLVSGLSELADVVPGCDRRVVVTRVREAMLGKRAEAAIADSLLRHAGVDAVCCVPDDRGAYDAALRQGATLAEIAPSSRARQALRSVAHELIRDLGLSPARPARAAKVG</sequence>
<dbReference type="GO" id="GO:0051782">
    <property type="term" value="P:negative regulation of cell division"/>
    <property type="evidence" value="ECO:0007669"/>
    <property type="project" value="TreeGrafter"/>
</dbReference>
<dbReference type="EMBL" id="CAFBIZ010000249">
    <property type="protein sequence ID" value="CAB4852277.1"/>
    <property type="molecule type" value="Genomic_DNA"/>
</dbReference>
<keyword evidence="1" id="KW-0547">Nucleotide-binding</keyword>
<accession>A0A6J7C2H1</accession>
<dbReference type="GO" id="GO:0009898">
    <property type="term" value="C:cytoplasmic side of plasma membrane"/>
    <property type="evidence" value="ECO:0007669"/>
    <property type="project" value="TreeGrafter"/>
</dbReference>
<dbReference type="GO" id="GO:0005829">
    <property type="term" value="C:cytosol"/>
    <property type="evidence" value="ECO:0007669"/>
    <property type="project" value="TreeGrafter"/>
</dbReference>
<dbReference type="GO" id="GO:0016887">
    <property type="term" value="F:ATP hydrolysis activity"/>
    <property type="evidence" value="ECO:0007669"/>
    <property type="project" value="TreeGrafter"/>
</dbReference>
<dbReference type="GO" id="GO:0005524">
    <property type="term" value="F:ATP binding"/>
    <property type="evidence" value="ECO:0007669"/>
    <property type="project" value="UniProtKB-KW"/>
</dbReference>
<dbReference type="PANTHER" id="PTHR43384">
    <property type="entry name" value="SEPTUM SITE-DETERMINING PROTEIN MIND HOMOLOG, CHLOROPLASTIC-RELATED"/>
    <property type="match status" value="1"/>
</dbReference>
<dbReference type="InterPro" id="IPR027417">
    <property type="entry name" value="P-loop_NTPase"/>
</dbReference>
<reference evidence="3" key="1">
    <citation type="submission" date="2020-05" db="EMBL/GenBank/DDBJ databases">
        <authorList>
            <person name="Chiriac C."/>
            <person name="Salcher M."/>
            <person name="Ghai R."/>
            <person name="Kavagutti S V."/>
        </authorList>
    </citation>
    <scope>NUCLEOTIDE SEQUENCE</scope>
</reference>
<keyword evidence="2" id="KW-0067">ATP-binding</keyword>